<accession>A0A1H9CC93</accession>
<protein>
    <recommendedName>
        <fullName evidence="2">Atrophied bacterial Ig domain-containing protein</fullName>
    </recommendedName>
</protein>
<keyword evidence="4" id="KW-1185">Reference proteome</keyword>
<proteinExistence type="predicted"/>
<evidence type="ECO:0000259" key="2">
    <source>
        <dbReference type="Pfam" id="PF20578"/>
    </source>
</evidence>
<feature type="domain" description="Atrophied bacterial Ig" evidence="2">
    <location>
        <begin position="159"/>
        <end position="225"/>
    </location>
</feature>
<sequence>MKKMQKISALISALFLLSSVTLFTSCDQLVGKAKDTVENIETEIIDEALAKMGDNFISSYVDADTDSITLPKTIPDYESVRLSWTSSNEAIINPTTGAVTHNEGTDVDEVNLTATLSYDKKTRTKVYTVEVEQKSPDILGKAYAAMKSNFIVDYVEGDTITLPKTISGYDGVTITWTSSDSSIIDVTSGKVTHKEGTGVDEVTLTATLTYKGKNKTKEFKVKVSQKRNILSEAIAAMSEDLIPSVVTGDSITLPQTVPGYSDVSITWSSSNESIIDPKTGTVKHQKGTGDDNVTLTATLTYEGKTETKEYTVKVPQADKELTDAEILEVAKGKVEILYTAKKVFEEITLPNEIEVEGKTIALSYNCESDASTAVINNYGNEKSIKISKDIVDRTATVIVTLKYNEISDTKEISIKIPALSEYTSRGYNYDFLRRETKYTFNNATKVLTKVEDDFGENIKEGWQYSYEVLDNHKIKLTTLKVLEPMSEEWLTIDELIAQRCDQYIKLNELINNPPVSYEDLFEKLNEIAPMDQKTFERYIGYCGGQEGDSSEVQVTVINTLLELFTQMMGISEANTIEDVIKAEKRSILKSYPDNVDYTYIIVDTYNEKEYPDDFSLSFKAEYMKAKSWYDQRGSFSDDSYEYRIDSSSTDVKINGNYYIGNWNENYSSFTAKTNDNGKPLDEPFTINIQDNKDGTITISGGIISGSAKLSFNPEYL</sequence>
<evidence type="ECO:0000256" key="1">
    <source>
        <dbReference type="SAM" id="SignalP"/>
    </source>
</evidence>
<dbReference type="InterPro" id="IPR046780">
    <property type="entry name" value="aBig_2"/>
</dbReference>
<dbReference type="PROSITE" id="PS51257">
    <property type="entry name" value="PROKAR_LIPOPROTEIN"/>
    <property type="match status" value="1"/>
</dbReference>
<dbReference type="Gene3D" id="2.60.40.1080">
    <property type="match status" value="1"/>
</dbReference>
<gene>
    <name evidence="3" type="ORF">SAMN04487977_102126</name>
</gene>
<feature type="chain" id="PRO_5010357605" description="Atrophied bacterial Ig domain-containing protein" evidence="1">
    <location>
        <begin position="25"/>
        <end position="716"/>
    </location>
</feature>
<dbReference type="OrthoDB" id="2481354at2"/>
<evidence type="ECO:0000313" key="3">
    <source>
        <dbReference type="EMBL" id="SEP98850.1"/>
    </source>
</evidence>
<feature type="domain" description="Atrophied bacterial Ig" evidence="2">
    <location>
        <begin position="249"/>
        <end position="316"/>
    </location>
</feature>
<name>A0A1H9CC93_9SPIR</name>
<reference evidence="3 4" key="1">
    <citation type="submission" date="2016-10" db="EMBL/GenBank/DDBJ databases">
        <authorList>
            <person name="de Groot N.N."/>
        </authorList>
    </citation>
    <scope>NUCLEOTIDE SEQUENCE [LARGE SCALE GENOMIC DNA]</scope>
    <source>
        <strain evidence="3 4">B25</strain>
    </source>
</reference>
<feature type="signal peptide" evidence="1">
    <location>
        <begin position="1"/>
        <end position="24"/>
    </location>
</feature>
<dbReference type="AlphaFoldDB" id="A0A1H9CC93"/>
<organism evidence="3 4">
    <name type="scientific">Treponema bryantii</name>
    <dbReference type="NCBI Taxonomy" id="163"/>
    <lineage>
        <taxon>Bacteria</taxon>
        <taxon>Pseudomonadati</taxon>
        <taxon>Spirochaetota</taxon>
        <taxon>Spirochaetia</taxon>
        <taxon>Spirochaetales</taxon>
        <taxon>Treponemataceae</taxon>
        <taxon>Treponema</taxon>
    </lineage>
</organism>
<evidence type="ECO:0000313" key="4">
    <source>
        <dbReference type="Proteomes" id="UP000182360"/>
    </source>
</evidence>
<dbReference type="RefSeq" id="WP_074641136.1">
    <property type="nucleotide sequence ID" value="NZ_FOFU01000002.1"/>
</dbReference>
<dbReference type="EMBL" id="FOFU01000002">
    <property type="protein sequence ID" value="SEP98850.1"/>
    <property type="molecule type" value="Genomic_DNA"/>
</dbReference>
<dbReference type="Pfam" id="PF20578">
    <property type="entry name" value="aBig_2"/>
    <property type="match status" value="3"/>
</dbReference>
<dbReference type="Proteomes" id="UP000182360">
    <property type="component" value="Unassembled WGS sequence"/>
</dbReference>
<keyword evidence="1" id="KW-0732">Signal</keyword>
<feature type="domain" description="Atrophied bacterial Ig" evidence="2">
    <location>
        <begin position="65"/>
        <end position="133"/>
    </location>
</feature>